<dbReference type="Pfam" id="PF13384">
    <property type="entry name" value="HTH_23"/>
    <property type="match status" value="1"/>
</dbReference>
<dbReference type="Proteomes" id="UP000633365">
    <property type="component" value="Unassembled WGS sequence"/>
</dbReference>
<gene>
    <name evidence="1" type="ORF">JKK62_01205</name>
</gene>
<reference evidence="1" key="1">
    <citation type="submission" date="2021-01" db="EMBL/GenBank/DDBJ databases">
        <title>Genome public.</title>
        <authorList>
            <person name="Liu C."/>
            <person name="Sun Q."/>
        </authorList>
    </citation>
    <scope>NUCLEOTIDE SEQUENCE</scope>
    <source>
        <strain evidence="1">M6</strain>
    </source>
</reference>
<organism evidence="1 2">
    <name type="scientific">Ruminococcus difficilis</name>
    <dbReference type="NCBI Taxonomy" id="2763069"/>
    <lineage>
        <taxon>Bacteria</taxon>
        <taxon>Bacillati</taxon>
        <taxon>Bacillota</taxon>
        <taxon>Clostridia</taxon>
        <taxon>Eubacteriales</taxon>
        <taxon>Oscillospiraceae</taxon>
        <taxon>Ruminococcus</taxon>
    </lineage>
</organism>
<dbReference type="EMBL" id="JAEQMG010000021">
    <property type="protein sequence ID" value="MBK6087287.1"/>
    <property type="molecule type" value="Genomic_DNA"/>
</dbReference>
<protein>
    <submittedName>
        <fullName evidence="1">Helix-turn-helix domain-containing protein</fullName>
    </submittedName>
</protein>
<comment type="caution">
    <text evidence="1">The sequence shown here is derived from an EMBL/GenBank/DDBJ whole genome shotgun (WGS) entry which is preliminary data.</text>
</comment>
<dbReference type="SUPFAM" id="SSF46689">
    <property type="entry name" value="Homeodomain-like"/>
    <property type="match status" value="1"/>
</dbReference>
<name>A0A934TY34_9FIRM</name>
<keyword evidence="2" id="KW-1185">Reference proteome</keyword>
<evidence type="ECO:0000313" key="2">
    <source>
        <dbReference type="Proteomes" id="UP000633365"/>
    </source>
</evidence>
<dbReference type="InterPro" id="IPR009057">
    <property type="entry name" value="Homeodomain-like_sf"/>
</dbReference>
<dbReference type="Gene3D" id="1.10.10.60">
    <property type="entry name" value="Homeodomain-like"/>
    <property type="match status" value="1"/>
</dbReference>
<dbReference type="AlphaFoldDB" id="A0A934TY34"/>
<evidence type="ECO:0000313" key="1">
    <source>
        <dbReference type="EMBL" id="MBK6087287.1"/>
    </source>
</evidence>
<sequence length="138" mass="16487">MIKINSKHNKETKQIVVKAYHEGVCVSEIVKQFDIPRSTVYSWIKAHLQSENYQKESRLGDYHKLKEKIKKQEIMIEILQRAYGASELPVRQKLYFAESIYSEYSVHAICDALLLSRGTFYNHLKRNKRYNAWYENWI</sequence>
<accession>A0A934TY34</accession>
<proteinExistence type="predicted"/>